<accession>A0A4C1X4J0</accession>
<dbReference type="AlphaFoldDB" id="A0A4C1X4J0"/>
<evidence type="ECO:0000313" key="1">
    <source>
        <dbReference type="EMBL" id="GBP58053.1"/>
    </source>
</evidence>
<organism evidence="1 2">
    <name type="scientific">Eumeta variegata</name>
    <name type="common">Bagworm moth</name>
    <name type="synonym">Eumeta japonica</name>
    <dbReference type="NCBI Taxonomy" id="151549"/>
    <lineage>
        <taxon>Eukaryota</taxon>
        <taxon>Metazoa</taxon>
        <taxon>Ecdysozoa</taxon>
        <taxon>Arthropoda</taxon>
        <taxon>Hexapoda</taxon>
        <taxon>Insecta</taxon>
        <taxon>Pterygota</taxon>
        <taxon>Neoptera</taxon>
        <taxon>Endopterygota</taxon>
        <taxon>Lepidoptera</taxon>
        <taxon>Glossata</taxon>
        <taxon>Ditrysia</taxon>
        <taxon>Tineoidea</taxon>
        <taxon>Psychidae</taxon>
        <taxon>Oiketicinae</taxon>
        <taxon>Eumeta</taxon>
    </lineage>
</organism>
<dbReference type="Proteomes" id="UP000299102">
    <property type="component" value="Unassembled WGS sequence"/>
</dbReference>
<sequence length="147" mass="16165">MKRACDYKGHCYMCRPIDYAICCSAKLQAWAGSRRGPYSCAQWATIACDVDDGRVVGFRVNIKANGNAERNVDVRWCEGASRVQHTNNLPARRGNGATDIAVPPHCGGEVASIEALPNIYDNAAYRTNVSAKCVVKFKYFICQDALL</sequence>
<gene>
    <name evidence="1" type="ORF">EVAR_39769_1</name>
</gene>
<name>A0A4C1X4J0_EUMVA</name>
<comment type="caution">
    <text evidence="1">The sequence shown here is derived from an EMBL/GenBank/DDBJ whole genome shotgun (WGS) entry which is preliminary data.</text>
</comment>
<reference evidence="1 2" key="1">
    <citation type="journal article" date="2019" name="Commun. Biol.">
        <title>The bagworm genome reveals a unique fibroin gene that provides high tensile strength.</title>
        <authorList>
            <person name="Kono N."/>
            <person name="Nakamura H."/>
            <person name="Ohtoshi R."/>
            <person name="Tomita M."/>
            <person name="Numata K."/>
            <person name="Arakawa K."/>
        </authorList>
    </citation>
    <scope>NUCLEOTIDE SEQUENCE [LARGE SCALE GENOMIC DNA]</scope>
</reference>
<keyword evidence="2" id="KW-1185">Reference proteome</keyword>
<dbReference type="EMBL" id="BGZK01000726">
    <property type="protein sequence ID" value="GBP58053.1"/>
    <property type="molecule type" value="Genomic_DNA"/>
</dbReference>
<evidence type="ECO:0000313" key="2">
    <source>
        <dbReference type="Proteomes" id="UP000299102"/>
    </source>
</evidence>
<protein>
    <submittedName>
        <fullName evidence="1">Uncharacterized protein</fullName>
    </submittedName>
</protein>
<proteinExistence type="predicted"/>